<feature type="non-terminal residue" evidence="2">
    <location>
        <position position="180"/>
    </location>
</feature>
<evidence type="ECO:0000313" key="2">
    <source>
        <dbReference type="EMBL" id="CAB4038038.1"/>
    </source>
</evidence>
<protein>
    <submittedName>
        <fullName evidence="2">Uncharacterized protein</fullName>
    </submittedName>
</protein>
<evidence type="ECO:0000256" key="1">
    <source>
        <dbReference type="SAM" id="MobiDB-lite"/>
    </source>
</evidence>
<name>A0A6S7K3K0_PARCT</name>
<comment type="caution">
    <text evidence="2">The sequence shown here is derived from an EMBL/GenBank/DDBJ whole genome shotgun (WGS) entry which is preliminary data.</text>
</comment>
<feature type="region of interest" description="Disordered" evidence="1">
    <location>
        <begin position="1"/>
        <end position="28"/>
    </location>
</feature>
<proteinExistence type="predicted"/>
<accession>A0A6S7K3K0</accession>
<organism evidence="2 3">
    <name type="scientific">Paramuricea clavata</name>
    <name type="common">Red gorgonian</name>
    <name type="synonym">Violescent sea-whip</name>
    <dbReference type="NCBI Taxonomy" id="317549"/>
    <lineage>
        <taxon>Eukaryota</taxon>
        <taxon>Metazoa</taxon>
        <taxon>Cnidaria</taxon>
        <taxon>Anthozoa</taxon>
        <taxon>Octocorallia</taxon>
        <taxon>Malacalcyonacea</taxon>
        <taxon>Plexauridae</taxon>
        <taxon>Paramuricea</taxon>
    </lineage>
</organism>
<gene>
    <name evidence="2" type="ORF">PACLA_8A048968</name>
</gene>
<dbReference type="EMBL" id="CACRXK020023740">
    <property type="protein sequence ID" value="CAB4038038.1"/>
    <property type="molecule type" value="Genomic_DNA"/>
</dbReference>
<dbReference type="OrthoDB" id="9050231at2759"/>
<dbReference type="Proteomes" id="UP001152795">
    <property type="component" value="Unassembled WGS sequence"/>
</dbReference>
<feature type="compositionally biased region" description="Polar residues" evidence="1">
    <location>
        <begin position="14"/>
        <end position="26"/>
    </location>
</feature>
<keyword evidence="3" id="KW-1185">Reference proteome</keyword>
<reference evidence="2" key="1">
    <citation type="submission" date="2020-04" db="EMBL/GenBank/DDBJ databases">
        <authorList>
            <person name="Alioto T."/>
            <person name="Alioto T."/>
            <person name="Gomez Garrido J."/>
        </authorList>
    </citation>
    <scope>NUCLEOTIDE SEQUENCE</scope>
    <source>
        <strain evidence="2">A484AB</strain>
    </source>
</reference>
<evidence type="ECO:0000313" key="3">
    <source>
        <dbReference type="Proteomes" id="UP001152795"/>
    </source>
</evidence>
<dbReference type="AlphaFoldDB" id="A0A6S7K3K0"/>
<sequence>MVIKLPDTAIKPPSTVTKPTENSSLPMSPLNERAELEQPGAVPFDPEIQTNSWSPSQVFHSFLEKQFRRKFSYEQVYDILEEQAIPAVDVLIAPTLDLSVINQIPHQNKKFVQERDKKQSVIQRAMLNVTGPLFSLYDRLENNNTINPSDLKLVIEQTFCLLGSATHTAVNFTPEESSGF</sequence>